<protein>
    <submittedName>
        <fullName evidence="1">Uncharacterized protein</fullName>
    </submittedName>
</protein>
<gene>
    <name evidence="1" type="ORF">JI744_14705</name>
</gene>
<dbReference type="EMBL" id="JAESVP010000007">
    <property type="protein sequence ID" value="MBL4929355.1"/>
    <property type="molecule type" value="Genomic_DNA"/>
</dbReference>
<name>A0A8J7MQH9_9RHOB</name>
<reference evidence="1" key="1">
    <citation type="submission" date="2021-01" db="EMBL/GenBank/DDBJ databases">
        <title>Genome seq and assembly of Tabrizicola sp. KVB23.</title>
        <authorList>
            <person name="Chhetri G."/>
        </authorList>
    </citation>
    <scope>NUCLEOTIDE SEQUENCE</scope>
    <source>
        <strain evidence="1">KVB23</strain>
    </source>
</reference>
<evidence type="ECO:0000313" key="1">
    <source>
        <dbReference type="EMBL" id="MBL4929355.1"/>
    </source>
</evidence>
<dbReference type="RefSeq" id="WP_202661889.1">
    <property type="nucleotide sequence ID" value="NZ_JAESVP010000007.1"/>
</dbReference>
<comment type="caution">
    <text evidence="1">The sequence shown here is derived from an EMBL/GenBank/DDBJ whole genome shotgun (WGS) entry which is preliminary data.</text>
</comment>
<evidence type="ECO:0000313" key="2">
    <source>
        <dbReference type="Proteomes" id="UP000619033"/>
    </source>
</evidence>
<dbReference type="AlphaFoldDB" id="A0A8J7MQH9"/>
<proteinExistence type="predicted"/>
<accession>A0A8J7MQH9</accession>
<sequence>MRHRAATVWTDARMLEALDMRDRRKMTAAQIAKALGSTRSAVCGMFKRIADDEAETEGNA</sequence>
<dbReference type="Proteomes" id="UP000619033">
    <property type="component" value="Unassembled WGS sequence"/>
</dbReference>
<keyword evidence="2" id="KW-1185">Reference proteome</keyword>
<organism evidence="1 2">
    <name type="scientific">Fuscibacter oryzae</name>
    <dbReference type="NCBI Taxonomy" id="2803939"/>
    <lineage>
        <taxon>Bacteria</taxon>
        <taxon>Pseudomonadati</taxon>
        <taxon>Pseudomonadota</taxon>
        <taxon>Alphaproteobacteria</taxon>
        <taxon>Rhodobacterales</taxon>
        <taxon>Paracoccaceae</taxon>
        <taxon>Fuscibacter</taxon>
    </lineage>
</organism>